<evidence type="ECO:0000313" key="7">
    <source>
        <dbReference type="EMBL" id="KAK4473059.1"/>
    </source>
</evidence>
<evidence type="ECO:0000256" key="1">
    <source>
        <dbReference type="ARBA" id="ARBA00022723"/>
    </source>
</evidence>
<feature type="domain" description="C3H1-type" evidence="6">
    <location>
        <begin position="3"/>
        <end position="28"/>
    </location>
</feature>
<dbReference type="GO" id="GO:0008270">
    <property type="term" value="F:zinc ion binding"/>
    <property type="evidence" value="ECO:0007669"/>
    <property type="project" value="UniProtKB-KW"/>
</dbReference>
<evidence type="ECO:0000256" key="5">
    <source>
        <dbReference type="SAM" id="MobiDB-lite"/>
    </source>
</evidence>
<dbReference type="Pfam" id="PF00642">
    <property type="entry name" value="zf-CCCH"/>
    <property type="match status" value="1"/>
</dbReference>
<sequence length="711" mass="81340">MTDSKKIICRYFNTINGCWYGDCCRFLHIPNKKPLCKFYNLSLNGCRYGENCHFSHDRTSFKLVEYIYIYIYIYNLYHFVYKENRELNELTKINKNNEIQSIINNTNNQTIQNVSQLIDKNFNNNHNEFILNVSITADGDDNSCNNSTDNINMSTMNNNSTILNELNQIQSKSNNELHCILSIESIDTHDNLTEYKIHNNSLIKQNTSIFNKQSSDILNDNEIFCGSCKRVLEYHKIGSYCKLLKNHYLDCFLDKESDHIKCVKIKSGLESGQMFWCKLCMLIFEKPWSLFQHMADKTKGNKIQQWEKKTHLDWLDNVAGLMAGYDLGLYTATKLGADLRNLLTSQNTVEEDMKAAAFATAMMMQWFSPFTNSWCLQQCEMMRKIEQLSRQVFRKANLTLNSGFKSNKMRVALPPTSTPSALVPCQTYVTNRNTPNSSSSISTSTPTANNFDVHQDSSFIKEIYDQDCYSETASLVSVEQDKSTVSGETTYETQTDAFTKSTNCQHCPVGDKECHHSKQFFEEKAETSNLTTGASGDTSSKSSAMSTEIISTVRREMDKNNKIIDSNNTNSTHSLFFLNGHNANGYTKTLSNSVPTFSNNSIFSHDKMSDISTTMNSMYLKEPAKCQVYRRNSRAHSFDYNTRRICHRIDGITNRKINDFTSEYLYSSLDLNFGFTNDEIDELLSQGIKPWDSEASATLAILKGELNHLLD</sequence>
<feature type="compositionally biased region" description="Polar residues" evidence="5">
    <location>
        <begin position="527"/>
        <end position="545"/>
    </location>
</feature>
<dbReference type="Gene3D" id="4.10.1000.10">
    <property type="entry name" value="Zinc finger, CCCH-type"/>
    <property type="match status" value="1"/>
</dbReference>
<protein>
    <recommendedName>
        <fullName evidence="6">C3H1-type domain-containing protein</fullName>
    </recommendedName>
</protein>
<proteinExistence type="predicted"/>
<feature type="domain" description="C3H1-type" evidence="6">
    <location>
        <begin position="30"/>
        <end position="59"/>
    </location>
</feature>
<reference evidence="7" key="1">
    <citation type="submission" date="2022-04" db="EMBL/GenBank/DDBJ databases">
        <authorList>
            <person name="Xu L."/>
            <person name="Lv Z."/>
        </authorList>
    </citation>
    <scope>NUCLEOTIDE SEQUENCE</scope>
    <source>
        <strain evidence="7">LV_2022a</strain>
    </source>
</reference>
<keyword evidence="8" id="KW-1185">Reference proteome</keyword>
<evidence type="ECO:0000256" key="4">
    <source>
        <dbReference type="PROSITE-ProRule" id="PRU00723"/>
    </source>
</evidence>
<feature type="zinc finger region" description="C3H1-type" evidence="4">
    <location>
        <begin position="3"/>
        <end position="28"/>
    </location>
</feature>
<dbReference type="PROSITE" id="PS50103">
    <property type="entry name" value="ZF_C3H1"/>
    <property type="match status" value="2"/>
</dbReference>
<dbReference type="AlphaFoldDB" id="A0AAE1ZGC1"/>
<keyword evidence="3 4" id="KW-0862">Zinc</keyword>
<evidence type="ECO:0000256" key="2">
    <source>
        <dbReference type="ARBA" id="ARBA00022771"/>
    </source>
</evidence>
<dbReference type="Proteomes" id="UP001292079">
    <property type="component" value="Unassembled WGS sequence"/>
</dbReference>
<evidence type="ECO:0000313" key="8">
    <source>
        <dbReference type="Proteomes" id="UP001292079"/>
    </source>
</evidence>
<evidence type="ECO:0000259" key="6">
    <source>
        <dbReference type="PROSITE" id="PS50103"/>
    </source>
</evidence>
<organism evidence="7 8">
    <name type="scientific">Schistosoma mekongi</name>
    <name type="common">Parasitic worm</name>
    <dbReference type="NCBI Taxonomy" id="38744"/>
    <lineage>
        <taxon>Eukaryota</taxon>
        <taxon>Metazoa</taxon>
        <taxon>Spiralia</taxon>
        <taxon>Lophotrochozoa</taxon>
        <taxon>Platyhelminthes</taxon>
        <taxon>Trematoda</taxon>
        <taxon>Digenea</taxon>
        <taxon>Strigeidida</taxon>
        <taxon>Schistosomatoidea</taxon>
        <taxon>Schistosomatidae</taxon>
        <taxon>Schistosoma</taxon>
    </lineage>
</organism>
<dbReference type="Pfam" id="PF18044">
    <property type="entry name" value="zf-CCCH_4"/>
    <property type="match status" value="1"/>
</dbReference>
<gene>
    <name evidence="7" type="ORF">MN116_004251</name>
</gene>
<keyword evidence="1 4" id="KW-0479">Metal-binding</keyword>
<dbReference type="EMBL" id="JALJAT010000002">
    <property type="protein sequence ID" value="KAK4473059.1"/>
    <property type="molecule type" value="Genomic_DNA"/>
</dbReference>
<name>A0AAE1ZGC1_SCHME</name>
<dbReference type="InterPro" id="IPR041367">
    <property type="entry name" value="Znf-CCCH_4"/>
</dbReference>
<dbReference type="InterPro" id="IPR000571">
    <property type="entry name" value="Znf_CCCH"/>
</dbReference>
<feature type="region of interest" description="Disordered" evidence="5">
    <location>
        <begin position="525"/>
        <end position="545"/>
    </location>
</feature>
<comment type="caution">
    <text evidence="7">The sequence shown here is derived from an EMBL/GenBank/DDBJ whole genome shotgun (WGS) entry which is preliminary data.</text>
</comment>
<reference evidence="7" key="2">
    <citation type="journal article" date="2023" name="Infect Dis Poverty">
        <title>Chromosome-scale genome of the human blood fluke Schistosoma mekongi and its implications for public health.</title>
        <authorList>
            <person name="Zhou M."/>
            <person name="Xu L."/>
            <person name="Xu D."/>
            <person name="Chen W."/>
            <person name="Khan J."/>
            <person name="Hu Y."/>
            <person name="Huang H."/>
            <person name="Wei H."/>
            <person name="Zhang Y."/>
            <person name="Chusongsang P."/>
            <person name="Tanasarnprasert K."/>
            <person name="Hu X."/>
            <person name="Limpanont Y."/>
            <person name="Lv Z."/>
        </authorList>
    </citation>
    <scope>NUCLEOTIDE SEQUENCE</scope>
    <source>
        <strain evidence="7">LV_2022a</strain>
    </source>
</reference>
<dbReference type="SMART" id="SM00356">
    <property type="entry name" value="ZnF_C3H1"/>
    <property type="match status" value="2"/>
</dbReference>
<keyword evidence="2 4" id="KW-0863">Zinc-finger</keyword>
<evidence type="ECO:0000256" key="3">
    <source>
        <dbReference type="ARBA" id="ARBA00022833"/>
    </source>
</evidence>
<feature type="zinc finger region" description="C3H1-type" evidence="4">
    <location>
        <begin position="30"/>
        <end position="59"/>
    </location>
</feature>
<accession>A0AAE1ZGC1</accession>